<dbReference type="AlphaFoldDB" id="A0A316E5A3"/>
<dbReference type="Gene3D" id="3.40.50.2300">
    <property type="match status" value="1"/>
</dbReference>
<reference evidence="3 4" key="1">
    <citation type="submission" date="2018-05" db="EMBL/GenBank/DDBJ databases">
        <title>Genomic Encyclopedia of Archaeal and Bacterial Type Strains, Phase II (KMG-II): from individual species to whole genera.</title>
        <authorList>
            <person name="Goeker M."/>
        </authorList>
    </citation>
    <scope>NUCLEOTIDE SEQUENCE [LARGE SCALE GENOMIC DNA]</scope>
    <source>
        <strain evidence="3 4">DSM 22214</strain>
    </source>
</reference>
<feature type="domain" description="Response regulatory" evidence="2">
    <location>
        <begin position="4"/>
        <end position="119"/>
    </location>
</feature>
<evidence type="ECO:0000313" key="4">
    <source>
        <dbReference type="Proteomes" id="UP000245489"/>
    </source>
</evidence>
<dbReference type="GO" id="GO:0000160">
    <property type="term" value="P:phosphorelay signal transduction system"/>
    <property type="evidence" value="ECO:0007669"/>
    <property type="project" value="InterPro"/>
</dbReference>
<protein>
    <submittedName>
        <fullName evidence="3">Response regulator receiver domain-containing protein</fullName>
    </submittedName>
</protein>
<accession>A0A316E5A3</accession>
<dbReference type="InterPro" id="IPR001789">
    <property type="entry name" value="Sig_transdc_resp-reg_receiver"/>
</dbReference>
<dbReference type="RefSeq" id="WP_109743799.1">
    <property type="nucleotide sequence ID" value="NZ_QGGO01000016.1"/>
</dbReference>
<dbReference type="PROSITE" id="PS50110">
    <property type="entry name" value="RESPONSE_REGULATORY"/>
    <property type="match status" value="1"/>
</dbReference>
<evidence type="ECO:0000256" key="1">
    <source>
        <dbReference type="PROSITE-ProRule" id="PRU00169"/>
    </source>
</evidence>
<evidence type="ECO:0000259" key="2">
    <source>
        <dbReference type="PROSITE" id="PS50110"/>
    </source>
</evidence>
<keyword evidence="4" id="KW-1185">Reference proteome</keyword>
<name>A0A316E5A3_9BACT</name>
<evidence type="ECO:0000313" key="3">
    <source>
        <dbReference type="EMBL" id="PWK23883.1"/>
    </source>
</evidence>
<organism evidence="3 4">
    <name type="scientific">Arcicella aurantiaca</name>
    <dbReference type="NCBI Taxonomy" id="591202"/>
    <lineage>
        <taxon>Bacteria</taxon>
        <taxon>Pseudomonadati</taxon>
        <taxon>Bacteroidota</taxon>
        <taxon>Cytophagia</taxon>
        <taxon>Cytophagales</taxon>
        <taxon>Flectobacillaceae</taxon>
        <taxon>Arcicella</taxon>
    </lineage>
</organism>
<dbReference type="SUPFAM" id="SSF52172">
    <property type="entry name" value="CheY-like"/>
    <property type="match status" value="1"/>
</dbReference>
<comment type="caution">
    <text evidence="3">The sequence shown here is derived from an EMBL/GenBank/DDBJ whole genome shotgun (WGS) entry which is preliminary data.</text>
</comment>
<keyword evidence="1" id="KW-0597">Phosphoprotein</keyword>
<dbReference type="EMBL" id="QGGO01000016">
    <property type="protein sequence ID" value="PWK23883.1"/>
    <property type="molecule type" value="Genomic_DNA"/>
</dbReference>
<dbReference type="InterPro" id="IPR011006">
    <property type="entry name" value="CheY-like_superfamily"/>
</dbReference>
<dbReference type="Proteomes" id="UP000245489">
    <property type="component" value="Unassembled WGS sequence"/>
</dbReference>
<sequence>MELKCVIIDDEPRASLILVNFANRLNDLIVLDTFDTLKGGFDYLKSINYEVDIVFLDVQLNKESSIEHLLKTGEDKMLNIVFTSAYRASLFQDKNVQYFDWLEKPIPYRKFEELINNFRNK</sequence>
<proteinExistence type="predicted"/>
<feature type="modified residue" description="4-aspartylphosphate" evidence="1">
    <location>
        <position position="57"/>
    </location>
</feature>
<dbReference type="OrthoDB" id="1646880at2"/>
<gene>
    <name evidence="3" type="ORF">LV89_03090</name>
</gene>